<sequence>MSTRGSYTAPAARVERARGVTDANGLVTFTWPAGAFSAPPVVTHAIEAGTVGVRTARITANTAAATTMQVLVTTGVTVLGISVLGPGVPASGVTVHSIAVSQ</sequence>
<dbReference type="AlphaFoldDB" id="A0A5J5K828"/>
<dbReference type="RefSeq" id="WP_150932788.1">
    <property type="nucleotide sequence ID" value="NZ_VYTZ01000003.1"/>
</dbReference>
<protein>
    <submittedName>
        <fullName evidence="1">Uncharacterized protein</fullName>
    </submittedName>
</protein>
<dbReference type="Proteomes" id="UP000327011">
    <property type="component" value="Unassembled WGS sequence"/>
</dbReference>
<evidence type="ECO:0000313" key="1">
    <source>
        <dbReference type="EMBL" id="KAA9379613.1"/>
    </source>
</evidence>
<organism evidence="1 2">
    <name type="scientific">Microbispora cellulosiformans</name>
    <dbReference type="NCBI Taxonomy" id="2614688"/>
    <lineage>
        <taxon>Bacteria</taxon>
        <taxon>Bacillati</taxon>
        <taxon>Actinomycetota</taxon>
        <taxon>Actinomycetes</taxon>
        <taxon>Streptosporangiales</taxon>
        <taxon>Streptosporangiaceae</taxon>
        <taxon>Microbispora</taxon>
    </lineage>
</organism>
<proteinExistence type="predicted"/>
<dbReference type="EMBL" id="VYTZ01000003">
    <property type="protein sequence ID" value="KAA9379613.1"/>
    <property type="molecule type" value="Genomic_DNA"/>
</dbReference>
<keyword evidence="2" id="KW-1185">Reference proteome</keyword>
<comment type="caution">
    <text evidence="1">The sequence shown here is derived from an EMBL/GenBank/DDBJ whole genome shotgun (WGS) entry which is preliminary data.</text>
</comment>
<gene>
    <name evidence="1" type="ORF">F5972_08125</name>
</gene>
<name>A0A5J5K828_9ACTN</name>
<evidence type="ECO:0000313" key="2">
    <source>
        <dbReference type="Proteomes" id="UP000327011"/>
    </source>
</evidence>
<accession>A0A5J5K828</accession>
<reference evidence="1 2" key="1">
    <citation type="submission" date="2019-09" db="EMBL/GenBank/DDBJ databases">
        <title>Screening of Novel Bioactive Compounds from Soil-Associated.</title>
        <authorList>
            <person name="Gong X."/>
        </authorList>
    </citation>
    <scope>NUCLEOTIDE SEQUENCE [LARGE SCALE GENOMIC DNA]</scope>
    <source>
        <strain evidence="1 2">Gxj-6</strain>
    </source>
</reference>